<dbReference type="AlphaFoldDB" id="I1MPL7"/>
<dbReference type="EMBL" id="CM000849">
    <property type="protein sequence ID" value="KRH08928.1"/>
    <property type="molecule type" value="Genomic_DNA"/>
</dbReference>
<dbReference type="Gramene" id="KRH08928">
    <property type="protein sequence ID" value="KRH08928"/>
    <property type="gene ID" value="GLYMA_16G181900"/>
</dbReference>
<dbReference type="GO" id="GO:0016887">
    <property type="term" value="F:ATP hydrolysis activity"/>
    <property type="evidence" value="ECO:0000318"/>
    <property type="project" value="GO_Central"/>
</dbReference>
<keyword evidence="8" id="KW-1185">Reference proteome</keyword>
<dbReference type="SUPFAM" id="SSF47781">
    <property type="entry name" value="RuvA domain 2-like"/>
    <property type="match status" value="1"/>
</dbReference>
<dbReference type="InterPro" id="IPR036961">
    <property type="entry name" value="Kinesin_motor_dom_sf"/>
</dbReference>
<dbReference type="FunFam" id="1.10.150.280:FF:000003">
    <property type="entry name" value="Kinesin-like protein KIN-10C"/>
    <property type="match status" value="1"/>
</dbReference>
<dbReference type="InterPro" id="IPR010994">
    <property type="entry name" value="RuvA_2-like"/>
</dbReference>
<dbReference type="EnsemblPlants" id="KRH08928">
    <property type="protein sequence ID" value="KRH08928"/>
    <property type="gene ID" value="GLYMA_16G181900"/>
</dbReference>
<keyword evidence="2 4" id="KW-0505">Motor protein</keyword>
<evidence type="ECO:0000256" key="1">
    <source>
        <dbReference type="ARBA" id="ARBA00022701"/>
    </source>
</evidence>
<dbReference type="GO" id="GO:0003777">
    <property type="term" value="F:microtubule motor activity"/>
    <property type="evidence" value="ECO:0000318"/>
    <property type="project" value="GO_Central"/>
</dbReference>
<keyword evidence="1" id="KW-0493">Microtubule</keyword>
<keyword evidence="4" id="KW-0067">ATP-binding</keyword>
<gene>
    <name evidence="7" type="primary">LOC100809612</name>
    <name evidence="6" type="ORF">GLYMA_16G181900</name>
</gene>
<evidence type="ECO:0000313" key="6">
    <source>
        <dbReference type="EMBL" id="KRH08928.1"/>
    </source>
</evidence>
<reference evidence="7" key="2">
    <citation type="submission" date="2018-02" db="UniProtKB">
        <authorList>
            <consortium name="EnsemblPlants"/>
        </authorList>
    </citation>
    <scope>IDENTIFICATION</scope>
    <source>
        <strain evidence="7">Williams 82</strain>
    </source>
</reference>
<dbReference type="GO" id="GO:0008017">
    <property type="term" value="F:microtubule binding"/>
    <property type="evidence" value="ECO:0000318"/>
    <property type="project" value="GO_Central"/>
</dbReference>
<evidence type="ECO:0000256" key="4">
    <source>
        <dbReference type="PROSITE-ProRule" id="PRU00283"/>
    </source>
</evidence>
<sequence length="718" mass="79635">MDSKRFDRASRKVRVVTRIRGFAGPEANSEPAASRTVEWVSVNRENLEDVTISFGDQSSSRYSVDYCYKEDEDNELIYSREVKPLVSAAFDGHNSTVIAHGARGSGKTHAIQGSAERPGLAVLAIAEFLSVAEKNGKNIAVSFYEVDHQERAMDLLNPEKPPILVFEDHGRIQFKGLTQVLVKSIAEFQNLYSSACFALKGAPKKGGCEHVHRSHMGLIVHVFSQNGSLVSKVNFVDLAGYEDARKKSGDGSYLAEINKINKSIYALLNVCHALSTNESRVAYRESKITRMLQDSLRGTSKILLVSCLNPSFCQDTIYMVSLASRSCHWIHRAFLDSTKRNASSAKQMVNSHKNQIPKSVSGTAKKLHVSSKLLDKKVVVAKKSAIKGRKLFDEASHSVTKAEKEIAVAQVTQASKSLLDNSLLETGSDVVLNSGMEKKTGNHVVLNSGMEKKTRNHVVLNSGMEKKTRNHVVLNSGVEKDDSFSKARENVKLDLMVQNDDSSFNANIEVELNPLADQGISVDEEDHQKEHTPYASNYSEVLAKIVQEDHSINKENNNSRAIRDDSLAINSPPISSQLQDLSNSLKMLYSSTPSCMQIPKTEPIPLDIVEPKTPTIEQNMSINRWDAMNAKSPWETFSMRGSGMKSSLVQEYLRFLNTANKEELKKLKGIGEKRATFILELREESPEPFKSLDDLKDIGLSAKQVKGIMKKEVGELFS</sequence>
<dbReference type="GO" id="GO:0005871">
    <property type="term" value="C:kinesin complex"/>
    <property type="evidence" value="ECO:0000318"/>
    <property type="project" value="GO_Central"/>
</dbReference>
<dbReference type="GeneID" id="100809612"/>
<dbReference type="GO" id="GO:0005737">
    <property type="term" value="C:cytoplasm"/>
    <property type="evidence" value="ECO:0000318"/>
    <property type="project" value="GO_Central"/>
</dbReference>
<dbReference type="InterPro" id="IPR027640">
    <property type="entry name" value="Kinesin-like_fam"/>
</dbReference>
<dbReference type="GO" id="GO:0005874">
    <property type="term" value="C:microtubule"/>
    <property type="evidence" value="ECO:0000318"/>
    <property type="project" value="GO_Central"/>
</dbReference>
<evidence type="ECO:0000313" key="8">
    <source>
        <dbReference type="Proteomes" id="UP000008827"/>
    </source>
</evidence>
<dbReference type="RefSeq" id="XP_003549039.2">
    <property type="nucleotide sequence ID" value="XM_003548991.5"/>
</dbReference>
<dbReference type="PROSITE" id="PS50067">
    <property type="entry name" value="KINESIN_MOTOR_2"/>
    <property type="match status" value="1"/>
</dbReference>
<evidence type="ECO:0000256" key="2">
    <source>
        <dbReference type="ARBA" id="ARBA00023175"/>
    </source>
</evidence>
<dbReference type="Proteomes" id="UP000008827">
    <property type="component" value="Chromosome 16"/>
</dbReference>
<evidence type="ECO:0000256" key="3">
    <source>
        <dbReference type="ARBA" id="ARBA00061615"/>
    </source>
</evidence>
<reference evidence="6 7" key="1">
    <citation type="journal article" date="2010" name="Nature">
        <title>Genome sequence of the palaeopolyploid soybean.</title>
        <authorList>
            <person name="Schmutz J."/>
            <person name="Cannon S.B."/>
            <person name="Schlueter J."/>
            <person name="Ma J."/>
            <person name="Mitros T."/>
            <person name="Nelson W."/>
            <person name="Hyten D.L."/>
            <person name="Song Q."/>
            <person name="Thelen J.J."/>
            <person name="Cheng J."/>
            <person name="Xu D."/>
            <person name="Hellsten U."/>
            <person name="May G.D."/>
            <person name="Yu Y."/>
            <person name="Sakurai T."/>
            <person name="Umezawa T."/>
            <person name="Bhattacharyya M.K."/>
            <person name="Sandhu D."/>
            <person name="Valliyodan B."/>
            <person name="Lindquist E."/>
            <person name="Peto M."/>
            <person name="Grant D."/>
            <person name="Shu S."/>
            <person name="Goodstein D."/>
            <person name="Barry K."/>
            <person name="Futrell-Griggs M."/>
            <person name="Abernathy B."/>
            <person name="Du J."/>
            <person name="Tian Z."/>
            <person name="Zhu L."/>
            <person name="Gill N."/>
            <person name="Joshi T."/>
            <person name="Libault M."/>
            <person name="Sethuraman A."/>
            <person name="Zhang X.-C."/>
            <person name="Shinozaki K."/>
            <person name="Nguyen H.T."/>
            <person name="Wing R.A."/>
            <person name="Cregan P."/>
            <person name="Specht J."/>
            <person name="Grimwood J."/>
            <person name="Rokhsar D."/>
            <person name="Stacey G."/>
            <person name="Shoemaker R.C."/>
            <person name="Jackson S.A."/>
        </authorList>
    </citation>
    <scope>NUCLEOTIDE SEQUENCE [LARGE SCALE GENOMIC DNA]</scope>
    <source>
        <strain evidence="7">cv. Williams 82</strain>
        <tissue evidence="6">Callus</tissue>
    </source>
</reference>
<protein>
    <recommendedName>
        <fullName evidence="5">Kinesin motor domain-containing protein</fullName>
    </recommendedName>
</protein>
<dbReference type="Pfam" id="PF00225">
    <property type="entry name" value="Kinesin"/>
    <property type="match status" value="1"/>
</dbReference>
<dbReference type="Gene3D" id="3.40.850.10">
    <property type="entry name" value="Kinesin motor domain"/>
    <property type="match status" value="1"/>
</dbReference>
<dbReference type="SMR" id="I1MPL7"/>
<dbReference type="SMART" id="SM00129">
    <property type="entry name" value="KISc"/>
    <property type="match status" value="1"/>
</dbReference>
<dbReference type="OrthoDB" id="3176171at2759"/>
<name>I1MPL7_SOYBN</name>
<dbReference type="InterPro" id="IPR027417">
    <property type="entry name" value="P-loop_NTPase"/>
</dbReference>
<feature type="domain" description="Kinesin motor" evidence="5">
    <location>
        <begin position="12"/>
        <end position="329"/>
    </location>
</feature>
<dbReference type="Pfam" id="PF12836">
    <property type="entry name" value="HHH_3"/>
    <property type="match status" value="1"/>
</dbReference>
<evidence type="ECO:0000313" key="7">
    <source>
        <dbReference type="EnsemblPlants" id="KRH08928"/>
    </source>
</evidence>
<dbReference type="PANTHER" id="PTHR47969">
    <property type="entry name" value="CHROMOSOME-ASSOCIATED KINESIN KIF4A-RELATED"/>
    <property type="match status" value="1"/>
</dbReference>
<dbReference type="GO" id="GO:0005524">
    <property type="term" value="F:ATP binding"/>
    <property type="evidence" value="ECO:0007669"/>
    <property type="project" value="UniProtKB-UniRule"/>
</dbReference>
<reference evidence="6" key="3">
    <citation type="submission" date="2018-07" db="EMBL/GenBank/DDBJ databases">
        <title>WGS assembly of Glycine max.</title>
        <authorList>
            <person name="Schmutz J."/>
            <person name="Cannon S."/>
            <person name="Schlueter J."/>
            <person name="Ma J."/>
            <person name="Mitros T."/>
            <person name="Nelson W."/>
            <person name="Hyten D."/>
            <person name="Song Q."/>
            <person name="Thelen J."/>
            <person name="Cheng J."/>
            <person name="Xu D."/>
            <person name="Hellsten U."/>
            <person name="May G."/>
            <person name="Yu Y."/>
            <person name="Sakurai T."/>
            <person name="Umezawa T."/>
            <person name="Bhattacharyya M."/>
            <person name="Sandhu D."/>
            <person name="Valliyodan B."/>
            <person name="Lindquist E."/>
            <person name="Peto M."/>
            <person name="Grant D."/>
            <person name="Shu S."/>
            <person name="Goodstein D."/>
            <person name="Barry K."/>
            <person name="Futrell-Griggs M."/>
            <person name="Abernathy B."/>
            <person name="Du J."/>
            <person name="Tian Z."/>
            <person name="Zhu L."/>
            <person name="Gill N."/>
            <person name="Joshi T."/>
            <person name="Libault M."/>
            <person name="Sethuraman A."/>
            <person name="Zhang X."/>
            <person name="Shinozaki K."/>
            <person name="Nguyen H."/>
            <person name="Wing R."/>
            <person name="Cregan P."/>
            <person name="Specht J."/>
            <person name="Grimwood J."/>
            <person name="Rokhsar D."/>
            <person name="Stacey G."/>
            <person name="Shoemaker R."/>
            <person name="Jackson S."/>
        </authorList>
    </citation>
    <scope>NUCLEOTIDE SEQUENCE</scope>
    <source>
        <tissue evidence="6">Callus</tissue>
    </source>
</reference>
<keyword evidence="4" id="KW-0547">Nucleotide-binding</keyword>
<evidence type="ECO:0000259" key="5">
    <source>
        <dbReference type="PROSITE" id="PS50067"/>
    </source>
</evidence>
<dbReference type="FunFam" id="3.40.850.10:FF:000098">
    <property type="entry name" value="Kinesin-like protein KIN-10C"/>
    <property type="match status" value="1"/>
</dbReference>
<feature type="binding site" evidence="4">
    <location>
        <begin position="101"/>
        <end position="108"/>
    </location>
    <ligand>
        <name>ATP</name>
        <dbReference type="ChEBI" id="CHEBI:30616"/>
    </ligand>
</feature>
<dbReference type="GO" id="GO:0007018">
    <property type="term" value="P:microtubule-based movement"/>
    <property type="evidence" value="ECO:0000318"/>
    <property type="project" value="GO_Central"/>
</dbReference>
<dbReference type="HOGENOM" id="CLU_001485_27_2_1"/>
<dbReference type="ExpressionAtlas" id="I1MPL7">
    <property type="expression patterns" value="baseline and differential"/>
</dbReference>
<dbReference type="PRINTS" id="PR00380">
    <property type="entry name" value="KINESINHEAVY"/>
</dbReference>
<comment type="similarity">
    <text evidence="3">Belongs to the TRAFAC class myosin-kinesin ATPase superfamily. Kinesin family. KIN-10 subfamily.</text>
</comment>
<dbReference type="eggNOG" id="KOG0239">
    <property type="taxonomic scope" value="Eukaryota"/>
</dbReference>
<dbReference type="InterPro" id="IPR001752">
    <property type="entry name" value="Kinesin_motor_dom"/>
</dbReference>
<proteinExistence type="inferred from homology"/>
<accession>I1MPL7</accession>
<dbReference type="Gene3D" id="1.10.150.280">
    <property type="entry name" value="AF1531-like domain"/>
    <property type="match status" value="1"/>
</dbReference>
<dbReference type="PANTHER" id="PTHR47969:SF9">
    <property type="entry name" value="KINESIN-LIKE PROTEIN"/>
    <property type="match status" value="1"/>
</dbReference>
<dbReference type="KEGG" id="gmx:100809612"/>
<dbReference type="OMA" id="CYEEHET"/>
<dbReference type="SUPFAM" id="SSF52540">
    <property type="entry name" value="P-loop containing nucleoside triphosphate hydrolases"/>
    <property type="match status" value="1"/>
</dbReference>
<dbReference type="STRING" id="3847.I1MPL7"/>
<dbReference type="PaxDb" id="3847-GLYMA16G30120.1"/>
<organism evidence="6">
    <name type="scientific">Glycine max</name>
    <name type="common">Soybean</name>
    <name type="synonym">Glycine hispida</name>
    <dbReference type="NCBI Taxonomy" id="3847"/>
    <lineage>
        <taxon>Eukaryota</taxon>
        <taxon>Viridiplantae</taxon>
        <taxon>Streptophyta</taxon>
        <taxon>Embryophyta</taxon>
        <taxon>Tracheophyta</taxon>
        <taxon>Spermatophyta</taxon>
        <taxon>Magnoliopsida</taxon>
        <taxon>eudicotyledons</taxon>
        <taxon>Gunneridae</taxon>
        <taxon>Pentapetalae</taxon>
        <taxon>rosids</taxon>
        <taxon>fabids</taxon>
        <taxon>Fabales</taxon>
        <taxon>Fabaceae</taxon>
        <taxon>Papilionoideae</taxon>
        <taxon>50 kb inversion clade</taxon>
        <taxon>NPAAA clade</taxon>
        <taxon>indigoferoid/millettioid clade</taxon>
        <taxon>Phaseoleae</taxon>
        <taxon>Glycine</taxon>
        <taxon>Glycine subgen. Soja</taxon>
    </lineage>
</organism>